<dbReference type="AlphaFoldDB" id="A0A812RWN2"/>
<gene>
    <name evidence="3" type="ORF">SNAT2548_LOCUS25087</name>
</gene>
<reference evidence="3" key="1">
    <citation type="submission" date="2021-02" db="EMBL/GenBank/DDBJ databases">
        <authorList>
            <person name="Dougan E. K."/>
            <person name="Rhodes N."/>
            <person name="Thang M."/>
            <person name="Chan C."/>
        </authorList>
    </citation>
    <scope>NUCLEOTIDE SEQUENCE</scope>
</reference>
<name>A0A812RWN2_9DINO</name>
<accession>A0A812RWN2</accession>
<dbReference type="OrthoDB" id="430306at2759"/>
<feature type="region of interest" description="Disordered" evidence="1">
    <location>
        <begin position="146"/>
        <end position="177"/>
    </location>
</feature>
<proteinExistence type="predicted"/>
<keyword evidence="4" id="KW-1185">Reference proteome</keyword>
<dbReference type="InterPro" id="IPR011993">
    <property type="entry name" value="PH-like_dom_sf"/>
</dbReference>
<evidence type="ECO:0000313" key="3">
    <source>
        <dbReference type="EMBL" id="CAE7455557.1"/>
    </source>
</evidence>
<organism evidence="3 4">
    <name type="scientific">Symbiodinium natans</name>
    <dbReference type="NCBI Taxonomy" id="878477"/>
    <lineage>
        <taxon>Eukaryota</taxon>
        <taxon>Sar</taxon>
        <taxon>Alveolata</taxon>
        <taxon>Dinophyceae</taxon>
        <taxon>Suessiales</taxon>
        <taxon>Symbiodiniaceae</taxon>
        <taxon>Symbiodinium</taxon>
    </lineage>
</organism>
<keyword evidence="2" id="KW-0812">Transmembrane</keyword>
<dbReference type="Proteomes" id="UP000604046">
    <property type="component" value="Unassembled WGS sequence"/>
</dbReference>
<comment type="caution">
    <text evidence="3">The sequence shown here is derived from an EMBL/GenBank/DDBJ whole genome shotgun (WGS) entry which is preliminary data.</text>
</comment>
<keyword evidence="2" id="KW-1133">Transmembrane helix</keyword>
<feature type="transmembrane region" description="Helical" evidence="2">
    <location>
        <begin position="503"/>
        <end position="526"/>
    </location>
</feature>
<keyword evidence="2" id="KW-0472">Membrane</keyword>
<evidence type="ECO:0000256" key="2">
    <source>
        <dbReference type="SAM" id="Phobius"/>
    </source>
</evidence>
<evidence type="ECO:0000313" key="4">
    <source>
        <dbReference type="Proteomes" id="UP000604046"/>
    </source>
</evidence>
<dbReference type="EMBL" id="CAJNDS010002378">
    <property type="protein sequence ID" value="CAE7455557.1"/>
    <property type="molecule type" value="Genomic_DNA"/>
</dbReference>
<evidence type="ECO:0000256" key="1">
    <source>
        <dbReference type="SAM" id="MobiDB-lite"/>
    </source>
</evidence>
<sequence>MAEDAAQQIINAFVDGLAAGRTLPMLRPAGMEPCNVQMDRARTALSIRPQSGQARRVPLETISQISVGAENVEEVNLPLDDFCVTLKLDDEQTLYAFQFQDDEARDTFALCLGMFVDQRRAEAEEEQAASATPVSRAVPEALPQAPARGYAKAPGKVPPAPTSYPSSSQSARGVPSGLEAYQADAEASASLSARSKKKELTDGQKLVKRFVQKMVKGRELKMLSTTGRSLLCLVMLDRDIRHLSIQLAGKADAKQRFVNLKSIEQIYVGDDVAEDIELPVTTLSVTLVLEEGQAIAFELADEEERDTFACVDQEIMTQQQMVQISKQAGPAQQWMTTPTLAPGMSAQNDSSVAWYPTVRLLFRQPLPTAWSAQNEILCGRISVEVMALTGDRLRDTNLGENGRTYVVDSSGAVLSALDLQDTITVDSVGTIQFRHISQIPGSDGGHLVASAFKGNRIEALRVQEGSLAAVVQPLNEPLDMFAVVVISRYENTSFQDQSIVESMSVLLTFASLPYAIMLVTLVTVLVSANSGLQLSKLTIARITGAASSLTGRKRNRSVIVRSSSEGPLFNQEMEGMGNKVSQKSIVMGDESMYDDDGRPLAVQHRRTHVLNDVYFASAKTKYGCLIRCARRVCCCCLGRQRE</sequence>
<dbReference type="Gene3D" id="2.30.29.30">
    <property type="entry name" value="Pleckstrin-homology domain (PH domain)/Phosphotyrosine-binding domain (PTB)"/>
    <property type="match status" value="2"/>
</dbReference>
<protein>
    <submittedName>
        <fullName evidence="3">Uncharacterized protein</fullName>
    </submittedName>
</protein>